<dbReference type="EC" id="2.4.1.284" evidence="2"/>
<feature type="domain" description="Glycosyltransferase subfamily 4-like N-terminal" evidence="1">
    <location>
        <begin position="20"/>
        <end position="202"/>
    </location>
</feature>
<reference evidence="2" key="1">
    <citation type="submission" date="2016-02" db="EMBL/GenBank/DDBJ databases">
        <title>Draft Genome Sequence of Sporotomaculum syntrophicum Strain FB, a Syntrophic Benzoate Degrader.</title>
        <authorList>
            <person name="Nobu M.K."/>
            <person name="Narihiro T."/>
            <person name="Qiu Y.-L."/>
            <person name="Ohashi A."/>
            <person name="Liu W.-T."/>
            <person name="Yuji S."/>
        </authorList>
    </citation>
    <scope>NUCLEOTIDE SEQUENCE</scope>
    <source>
        <strain evidence="2">FB</strain>
    </source>
</reference>
<dbReference type="EMBL" id="LSRS01000002">
    <property type="protein sequence ID" value="KAF1085950.1"/>
    <property type="molecule type" value="Genomic_DNA"/>
</dbReference>
<keyword evidence="2" id="KW-0328">Glycosyltransferase</keyword>
<protein>
    <submittedName>
        <fullName evidence="2">2-deoxystreptamine glucosyltransferase</fullName>
        <ecNumber evidence="2">2.4.1.284</ecNumber>
    </submittedName>
</protein>
<dbReference type="Gene3D" id="3.40.50.2000">
    <property type="entry name" value="Glycogen Phosphorylase B"/>
    <property type="match status" value="2"/>
</dbReference>
<sequence>MSEIWFINQYAITPDLPGGTRHYDLSVELVKSGHTVRIFASNVNLALRRHIRNLKGKLWLEELVNGISFVWIKTSLHQRNGWRRGIGMLNFSYNVYRAGLQRGVLPDLIIGSSPQPFAALAGYYLARQLGCRFILEVRDLWPQALIDMKEIHPQHPIIWIMRCVEQYLYHHADHIIVLAQGAISYLQEKGVSANRITYIPNGVHPDHFVPRRTRQEVRQLHGFNGFTLLYTGAHGPANALYTILDAANQLKGEPGIEFILVGDGPLKPCLQAQAHRLKLNNLRFLDPVPKNEIPDLLHAADAGIITLKDARAFYNAVSPNKFIDYLATGLPVLCAAPGDVARMVKQYGCGLVSAPEDSTSMAKQIMQLATLPAGKCAEMGSKAHELVMEQFFIPNLAHKLLALI</sequence>
<dbReference type="Pfam" id="PF13579">
    <property type="entry name" value="Glyco_trans_4_4"/>
    <property type="match status" value="1"/>
</dbReference>
<dbReference type="RefSeq" id="WP_161821101.1">
    <property type="nucleotide sequence ID" value="NZ_LSRS01000002.1"/>
</dbReference>
<evidence type="ECO:0000313" key="3">
    <source>
        <dbReference type="Proteomes" id="UP000798488"/>
    </source>
</evidence>
<dbReference type="Proteomes" id="UP000798488">
    <property type="component" value="Unassembled WGS sequence"/>
</dbReference>
<gene>
    <name evidence="2" type="primary">kanF</name>
    <name evidence="2" type="ORF">SPSYN_00687</name>
</gene>
<dbReference type="InterPro" id="IPR028098">
    <property type="entry name" value="Glyco_trans_4-like_N"/>
</dbReference>
<comment type="caution">
    <text evidence="2">The sequence shown here is derived from an EMBL/GenBank/DDBJ whole genome shotgun (WGS) entry which is preliminary data.</text>
</comment>
<proteinExistence type="predicted"/>
<dbReference type="OrthoDB" id="9811902at2"/>
<dbReference type="SUPFAM" id="SSF53756">
    <property type="entry name" value="UDP-Glycosyltransferase/glycogen phosphorylase"/>
    <property type="match status" value="1"/>
</dbReference>
<keyword evidence="3" id="KW-1185">Reference proteome</keyword>
<dbReference type="Pfam" id="PF13692">
    <property type="entry name" value="Glyco_trans_1_4"/>
    <property type="match status" value="1"/>
</dbReference>
<accession>A0A9D2WQY4</accession>
<evidence type="ECO:0000313" key="2">
    <source>
        <dbReference type="EMBL" id="KAF1085950.1"/>
    </source>
</evidence>
<keyword evidence="2" id="KW-0808">Transferase</keyword>
<dbReference type="CDD" id="cd03794">
    <property type="entry name" value="GT4_WbuB-like"/>
    <property type="match status" value="1"/>
</dbReference>
<dbReference type="AlphaFoldDB" id="A0A9D2WQY4"/>
<organism evidence="2 3">
    <name type="scientific">Sporotomaculum syntrophicum</name>
    <dbReference type="NCBI Taxonomy" id="182264"/>
    <lineage>
        <taxon>Bacteria</taxon>
        <taxon>Bacillati</taxon>
        <taxon>Bacillota</taxon>
        <taxon>Clostridia</taxon>
        <taxon>Eubacteriales</taxon>
        <taxon>Desulfallaceae</taxon>
        <taxon>Sporotomaculum</taxon>
    </lineage>
</organism>
<name>A0A9D2WQY4_9FIRM</name>
<dbReference type="PANTHER" id="PTHR12526:SF622">
    <property type="entry name" value="GLYCOSYLTRANSFERASE (GROUP I)"/>
    <property type="match status" value="1"/>
</dbReference>
<evidence type="ECO:0000259" key="1">
    <source>
        <dbReference type="Pfam" id="PF13579"/>
    </source>
</evidence>
<dbReference type="GO" id="GO:0102318">
    <property type="term" value="F:2-deoxystreptamine glucosyltransferase activity"/>
    <property type="evidence" value="ECO:0007669"/>
    <property type="project" value="UniProtKB-EC"/>
</dbReference>
<dbReference type="PANTHER" id="PTHR12526">
    <property type="entry name" value="GLYCOSYLTRANSFERASE"/>
    <property type="match status" value="1"/>
</dbReference>